<dbReference type="InterPro" id="IPR036047">
    <property type="entry name" value="F-box-like_dom_sf"/>
</dbReference>
<comment type="caution">
    <text evidence="2">The sequence shown here is derived from an EMBL/GenBank/DDBJ whole genome shotgun (WGS) entry which is preliminary data.</text>
</comment>
<dbReference type="GeneID" id="54331541"/>
<gene>
    <name evidence="2" type="ORF">ATNIH1004_008839</name>
</gene>
<evidence type="ECO:0000313" key="3">
    <source>
        <dbReference type="Proteomes" id="UP000324241"/>
    </source>
</evidence>
<dbReference type="InterPro" id="IPR001810">
    <property type="entry name" value="F-box_dom"/>
</dbReference>
<dbReference type="Pfam" id="PF12937">
    <property type="entry name" value="F-box-like"/>
    <property type="match status" value="1"/>
</dbReference>
<name>A0A5M9MI04_9EURO</name>
<proteinExistence type="predicted"/>
<organism evidence="2 3">
    <name type="scientific">Aspergillus tanneri</name>
    <dbReference type="NCBI Taxonomy" id="1220188"/>
    <lineage>
        <taxon>Eukaryota</taxon>
        <taxon>Fungi</taxon>
        <taxon>Dikarya</taxon>
        <taxon>Ascomycota</taxon>
        <taxon>Pezizomycotina</taxon>
        <taxon>Eurotiomycetes</taxon>
        <taxon>Eurotiomycetidae</taxon>
        <taxon>Eurotiales</taxon>
        <taxon>Aspergillaceae</taxon>
        <taxon>Aspergillus</taxon>
        <taxon>Aspergillus subgen. Circumdati</taxon>
    </lineage>
</organism>
<dbReference type="PROSITE" id="PS50181">
    <property type="entry name" value="FBOX"/>
    <property type="match status" value="1"/>
</dbReference>
<dbReference type="OrthoDB" id="5380309at2759"/>
<protein>
    <recommendedName>
        <fullName evidence="1">F-box domain-containing protein</fullName>
    </recommendedName>
</protein>
<dbReference type="Proteomes" id="UP000324241">
    <property type="component" value="Unassembled WGS sequence"/>
</dbReference>
<dbReference type="SUPFAM" id="SSF81383">
    <property type="entry name" value="F-box domain"/>
    <property type="match status" value="1"/>
</dbReference>
<sequence length="353" mass="39886">MLLAELPTEILSVIFSYIPNGGCLVHIMQVCRLFRGMIEPILYRSMHLPLALTPTSRDSHGGSDNLGHLAGLIGALSARPQHCRLVKVLDLQLDRPKGLDPSYKIKISNLFPSLQGLSLSPPSLHLDLTGMLDLEYLRLDFDDIAGDPQPIQLILYPFRVPTLRVLQIESLELDTQWLDLSPLQRHQRSPIIDLHIHVFTHVDQPVGILTTLLNSVKSLKRFTIDAELDAVISHMVHDWLSLDEILRTLRSHADTLEDIRIAASDGGFIRRTTPTHKYCEGSHCDIVLPPKLEELQLQQQECYDNILVLYSCYEGLKTLAERKRDGFPNLKLLVCSRLLVKHSGLTQWNDVMA</sequence>
<feature type="domain" description="F-box" evidence="1">
    <location>
        <begin position="1"/>
        <end position="46"/>
    </location>
</feature>
<evidence type="ECO:0000259" key="1">
    <source>
        <dbReference type="PROSITE" id="PS50181"/>
    </source>
</evidence>
<evidence type="ECO:0000313" key="2">
    <source>
        <dbReference type="EMBL" id="KAA8644633.1"/>
    </source>
</evidence>
<dbReference type="RefSeq" id="XP_033423994.1">
    <property type="nucleotide sequence ID" value="XM_033573442.1"/>
</dbReference>
<accession>A0A5M9MI04</accession>
<reference evidence="2 3" key="1">
    <citation type="submission" date="2019-08" db="EMBL/GenBank/DDBJ databases">
        <title>The genome sequence of a newly discovered highly antifungal drug resistant Aspergillus species, Aspergillus tanneri NIH 1004.</title>
        <authorList>
            <person name="Mounaud S."/>
            <person name="Singh I."/>
            <person name="Joardar V."/>
            <person name="Pakala S."/>
            <person name="Pakala S."/>
            <person name="Venepally P."/>
            <person name="Chung J.K."/>
            <person name="Losada L."/>
            <person name="Nierman W.C."/>
        </authorList>
    </citation>
    <scope>NUCLEOTIDE SEQUENCE [LARGE SCALE GENOMIC DNA]</scope>
    <source>
        <strain evidence="2 3">NIH1004</strain>
    </source>
</reference>
<dbReference type="AlphaFoldDB" id="A0A5M9MI04"/>
<dbReference type="EMBL" id="QUQM01000006">
    <property type="protein sequence ID" value="KAA8644633.1"/>
    <property type="molecule type" value="Genomic_DNA"/>
</dbReference>